<dbReference type="EMBL" id="CZCS02000007">
    <property type="protein sequence ID" value="VXD12003.1"/>
    <property type="molecule type" value="Genomic_DNA"/>
</dbReference>
<keyword evidence="2" id="KW-1185">Reference proteome</keyword>
<evidence type="ECO:0000313" key="2">
    <source>
        <dbReference type="Proteomes" id="UP000182190"/>
    </source>
</evidence>
<name>A0A7Z9DWC4_9CYAN</name>
<sequence>MLIAVFQAIGKVRDLIIWKPGKADSHLVKRVRLGHLPDDATLEQYNTIIAFVVNNPDANIYLYAYGETIYPTLVANVENHLWLVMIGLDGVLETAFPPDDPEGYLSNSAFIYLGSVKELEI</sequence>
<organism evidence="1 2">
    <name type="scientific">Planktothrix paucivesiculata PCC 9631</name>
    <dbReference type="NCBI Taxonomy" id="671071"/>
    <lineage>
        <taxon>Bacteria</taxon>
        <taxon>Bacillati</taxon>
        <taxon>Cyanobacteriota</taxon>
        <taxon>Cyanophyceae</taxon>
        <taxon>Oscillatoriophycideae</taxon>
        <taxon>Oscillatoriales</taxon>
        <taxon>Microcoleaceae</taxon>
        <taxon>Planktothrix</taxon>
    </lineage>
</organism>
<protein>
    <submittedName>
        <fullName evidence="1">Uncharacterized protein</fullName>
    </submittedName>
</protein>
<dbReference type="OrthoDB" id="462731at2"/>
<evidence type="ECO:0000313" key="1">
    <source>
        <dbReference type="EMBL" id="VXD12003.1"/>
    </source>
</evidence>
<dbReference type="Proteomes" id="UP000182190">
    <property type="component" value="Unassembled WGS sequence"/>
</dbReference>
<dbReference type="RefSeq" id="WP_083623575.1">
    <property type="nucleotide sequence ID" value="NZ_LR735026.1"/>
</dbReference>
<gene>
    <name evidence="1" type="ORF">PL9631_1040115</name>
</gene>
<dbReference type="AlphaFoldDB" id="A0A7Z9DWC4"/>
<proteinExistence type="predicted"/>
<comment type="caution">
    <text evidence="1">The sequence shown here is derived from an EMBL/GenBank/DDBJ whole genome shotgun (WGS) entry which is preliminary data.</text>
</comment>
<reference evidence="1" key="1">
    <citation type="submission" date="2019-10" db="EMBL/GenBank/DDBJ databases">
        <authorList>
            <consortium name="Genoscope - CEA"/>
            <person name="William W."/>
        </authorList>
    </citation>
    <scope>NUCLEOTIDE SEQUENCE [LARGE SCALE GENOMIC DNA]</scope>
    <source>
        <strain evidence="1">BBR_PRJEB10994</strain>
    </source>
</reference>
<accession>A0A7Z9DWC4</accession>